<evidence type="ECO:0008006" key="6">
    <source>
        <dbReference type="Google" id="ProtNLM"/>
    </source>
</evidence>
<dbReference type="SUPFAM" id="SSF52540">
    <property type="entry name" value="P-loop containing nucleoside triphosphate hydrolases"/>
    <property type="match status" value="1"/>
</dbReference>
<keyword evidence="2" id="KW-0067">ATP-binding</keyword>
<proteinExistence type="predicted"/>
<keyword evidence="1" id="KW-0547">Nucleotide-binding</keyword>
<dbReference type="Pfam" id="PF00437">
    <property type="entry name" value="T2SSE"/>
    <property type="match status" value="1"/>
</dbReference>
<organism evidence="5">
    <name type="scientific">hot springs metagenome</name>
    <dbReference type="NCBI Taxonomy" id="433727"/>
    <lineage>
        <taxon>unclassified sequences</taxon>
        <taxon>metagenomes</taxon>
        <taxon>ecological metagenomes</taxon>
    </lineage>
</organism>
<dbReference type="AlphaFoldDB" id="A0A5J4L2B7"/>
<protein>
    <recommendedName>
        <fullName evidence="6">Type II secretion system protein GspE N-terminal domain-containing protein</fullName>
    </recommendedName>
</protein>
<dbReference type="PANTHER" id="PTHR30258">
    <property type="entry name" value="TYPE II SECRETION SYSTEM PROTEIN GSPE-RELATED"/>
    <property type="match status" value="1"/>
</dbReference>
<dbReference type="Gene3D" id="3.30.300.160">
    <property type="entry name" value="Type II secretion system, protein E, N-terminal domain"/>
    <property type="match status" value="1"/>
</dbReference>
<dbReference type="InterPro" id="IPR037257">
    <property type="entry name" value="T2SS_E_N_sf"/>
</dbReference>
<feature type="domain" description="Bacterial type II secretion system protein E" evidence="3">
    <location>
        <begin position="182"/>
        <end position="259"/>
    </location>
</feature>
<dbReference type="Pfam" id="PF05157">
    <property type="entry name" value="MshEN"/>
    <property type="match status" value="1"/>
</dbReference>
<dbReference type="InterPro" id="IPR027417">
    <property type="entry name" value="P-loop_NTPase"/>
</dbReference>
<accession>A0A5J4L2B7</accession>
<feature type="domain" description="Type II secretion system protein GspE N-terminal" evidence="4">
    <location>
        <begin position="58"/>
        <end position="143"/>
    </location>
</feature>
<dbReference type="EMBL" id="BLAB01000001">
    <property type="protein sequence ID" value="GER94365.1"/>
    <property type="molecule type" value="Genomic_DNA"/>
</dbReference>
<dbReference type="GO" id="GO:0005886">
    <property type="term" value="C:plasma membrane"/>
    <property type="evidence" value="ECO:0007669"/>
    <property type="project" value="TreeGrafter"/>
</dbReference>
<dbReference type="GO" id="GO:0005524">
    <property type="term" value="F:ATP binding"/>
    <property type="evidence" value="ECO:0007669"/>
    <property type="project" value="UniProtKB-KW"/>
</dbReference>
<dbReference type="SUPFAM" id="SSF160246">
    <property type="entry name" value="EspE N-terminal domain-like"/>
    <property type="match status" value="1"/>
</dbReference>
<gene>
    <name evidence="5" type="ORF">A45J_2126</name>
</gene>
<evidence type="ECO:0000256" key="1">
    <source>
        <dbReference type="ARBA" id="ARBA00022741"/>
    </source>
</evidence>
<reference evidence="5" key="1">
    <citation type="submission" date="2019-10" db="EMBL/GenBank/DDBJ databases">
        <title>Metagenomic sequencing of thiosulfate-disproportionating enrichment culture.</title>
        <authorList>
            <person name="Umezawa K."/>
            <person name="Kojima H."/>
            <person name="Fukui M."/>
        </authorList>
    </citation>
    <scope>NUCLEOTIDE SEQUENCE</scope>
    <source>
        <strain evidence="5">45J</strain>
    </source>
</reference>
<dbReference type="InterPro" id="IPR001482">
    <property type="entry name" value="T2SS/T4SS_dom"/>
</dbReference>
<dbReference type="Gene3D" id="1.10.40.70">
    <property type="match status" value="1"/>
</dbReference>
<dbReference type="GO" id="GO:0016887">
    <property type="term" value="F:ATP hydrolysis activity"/>
    <property type="evidence" value="ECO:0007669"/>
    <property type="project" value="TreeGrafter"/>
</dbReference>
<evidence type="ECO:0000259" key="3">
    <source>
        <dbReference type="Pfam" id="PF00437"/>
    </source>
</evidence>
<dbReference type="Gene3D" id="3.30.450.90">
    <property type="match status" value="1"/>
</dbReference>
<dbReference type="InterPro" id="IPR007831">
    <property type="entry name" value="T2SS_GspE_N"/>
</dbReference>
<evidence type="ECO:0000256" key="2">
    <source>
        <dbReference type="ARBA" id="ARBA00022840"/>
    </source>
</evidence>
<evidence type="ECO:0000259" key="4">
    <source>
        <dbReference type="Pfam" id="PF05157"/>
    </source>
</evidence>
<sequence>MRKKLGEILIESGLITEEQLNHALTVQKTKKQRIGKILIELGFVTNEQIAETLAEKLNLQIIHCADHKIPDALKKLIPKDFAKDKLVFPIGKKDNTLILAMAVPLDYRTIDAISFREHLMVLPVISYYWAILRAIEQNYVEDENVFDVFSANITADKDVKFIEEKGSDIDNANIEVLYLKSKSPPIVKLVAMIIAEAAKAMASDIHIEPREKYVQVKFRIDGELRNIFKYDKNIHDSVISRVKIISNLNITNRRLPQDGCDEKPLGFSIVNNISLYLSSASVVTY</sequence>
<evidence type="ECO:0000313" key="5">
    <source>
        <dbReference type="EMBL" id="GER94365.1"/>
    </source>
</evidence>
<comment type="caution">
    <text evidence="5">The sequence shown here is derived from an EMBL/GenBank/DDBJ whole genome shotgun (WGS) entry which is preliminary data.</text>
</comment>
<dbReference type="PANTHER" id="PTHR30258:SF1">
    <property type="entry name" value="PROTEIN TRANSPORT PROTEIN HOFB HOMOLOG"/>
    <property type="match status" value="1"/>
</dbReference>
<name>A0A5J4L2B7_9ZZZZ</name>